<keyword evidence="2" id="KW-1003">Cell membrane</keyword>
<evidence type="ECO:0000313" key="8">
    <source>
        <dbReference type="Proteomes" id="UP000184207"/>
    </source>
</evidence>
<dbReference type="GO" id="GO:0043190">
    <property type="term" value="C:ATP-binding cassette (ABC) transporter complex"/>
    <property type="evidence" value="ECO:0007669"/>
    <property type="project" value="TreeGrafter"/>
</dbReference>
<dbReference type="STRING" id="1121883.SAMN02745226_00870"/>
<keyword evidence="4 6" id="KW-1133">Transmembrane helix</keyword>
<evidence type="ECO:0000313" key="7">
    <source>
        <dbReference type="EMBL" id="SHN57318.1"/>
    </source>
</evidence>
<dbReference type="AlphaFoldDB" id="A0A1M7SFM2"/>
<dbReference type="InterPro" id="IPR005495">
    <property type="entry name" value="LptG/LptF_permease"/>
</dbReference>
<dbReference type="GO" id="GO:0015920">
    <property type="term" value="P:lipopolysaccharide transport"/>
    <property type="evidence" value="ECO:0007669"/>
    <property type="project" value="TreeGrafter"/>
</dbReference>
<dbReference type="Pfam" id="PF03739">
    <property type="entry name" value="LptF_LptG"/>
    <property type="match status" value="1"/>
</dbReference>
<sequence>MGLGGFIVFVSVEWLYQISDYIIRNRVDISKLFLFVLYNLPYFTVLGIPVGVLFAIFWVISEMYTNREITAILVHGISSKRLVTPFVILSIILGFFAWLMNDYVVPNANYKSSQVLNQYILQSPETVVKTNMLVELEKDVYFYVKEYNKQAGELSDVVLFRNEEGNEQILTSKKVIKKSDGWYLLDGNMYIVELESGFLKLDMQFKEMKLDVAGEIEQMLRAYKTTRDKTSKELREQLETYKKLGINTASLVVELHQRYANALGSLVIVLIGLPLSLLFGFTSRSWSVILTFLIVVLYQGSGAWLSGMGKEGLLDPVLATWLPNIFFSIVGFFMYILMDTPFAYKVREILNRLFIILAIMTVFGMVLGSTGFAGDVKIKAQSFTISESHAFIEGKIVIEWDRYRIECDEATATLLDGKVKSILAAGNINFFDGDRKYVAKYLNYEFETERGIILNARTVYNYDYKGKKVPIYLSGTSIELQEATESKNEVIIEDPQLTTCNLEEPHYVILSDEVYVLENKYIIAKNSFLIVLGVPIFPYPVFLTKLEGTAPYSFSVVFGNTLAVTQTFSFSANNWNNTLSLTTDSITFTAENSKNKSEKITYDSKNDRFEFSIMPITYRYSKGSVYYKLDGIVFLEGNFINASNYYHKLGLNLQSQNVYFKPYLMYDGKTTDSIIYLNGGVKSLDLSILNDNKFLLNLDSVVRLQTDGYLTSLDKPWSNYYQTRYSLNVNNNLIRYSLNLGGDIRNNGENRTLNYTYQLPWNSRIDQLSIDFLYKFNIKWVSNITTSKNESFGLSDNYTLSSSYNVGPFRVTGSWEQTYAFLDEPTSTNRNLVRLSTSINSKNISTSLIRSFDFVTGKQLPDNYTINYSQDFGPMNINGSITGTYDNVNKKLGNENISISTTFKDFQTSYTLQYTITPGKPVSNFVHNFKYSNLTTTLYQENDFVKRAIVSGSFALLDYSAKLSANYSVQSRESQPNYSFTLSLEKKDEKYILSYNTDNTKKYVFETQLKTLDPNISLKLRYNPEENKIESGNVVLDKSLHCWRLSFGIDFSYKSTSSVFDYVDKVTFKFYLTDIPDIFFFLNPKEGQFQFSGK</sequence>
<dbReference type="PANTHER" id="PTHR33529:SF6">
    <property type="entry name" value="YJGP_YJGQ FAMILY PERMEASE"/>
    <property type="match status" value="1"/>
</dbReference>
<reference evidence="8" key="1">
    <citation type="submission" date="2016-12" db="EMBL/GenBank/DDBJ databases">
        <authorList>
            <person name="Varghese N."/>
            <person name="Submissions S."/>
        </authorList>
    </citation>
    <scope>NUCLEOTIDE SEQUENCE [LARGE SCALE GENOMIC DNA]</scope>
    <source>
        <strain evidence="8">DSM 13020</strain>
    </source>
</reference>
<evidence type="ECO:0000256" key="1">
    <source>
        <dbReference type="ARBA" id="ARBA00004651"/>
    </source>
</evidence>
<keyword evidence="8" id="KW-1185">Reference proteome</keyword>
<keyword evidence="5 6" id="KW-0472">Membrane</keyword>
<feature type="transmembrane region" description="Helical" evidence="6">
    <location>
        <begin position="318"/>
        <end position="337"/>
    </location>
</feature>
<gene>
    <name evidence="7" type="ORF">SAMN02745226_00870</name>
</gene>
<protein>
    <submittedName>
        <fullName evidence="7">Lipopolysaccharide export LptBFGC system, permease protein LptF</fullName>
    </submittedName>
</protein>
<comment type="subcellular location">
    <subcellularLocation>
        <location evidence="1">Cell membrane</location>
        <topology evidence="1">Multi-pass membrane protein</topology>
    </subcellularLocation>
</comment>
<dbReference type="EMBL" id="FRDJ01000003">
    <property type="protein sequence ID" value="SHN57318.1"/>
    <property type="molecule type" value="Genomic_DNA"/>
</dbReference>
<accession>A0A1M7SFM2</accession>
<dbReference type="PANTHER" id="PTHR33529">
    <property type="entry name" value="SLR0882 PROTEIN-RELATED"/>
    <property type="match status" value="1"/>
</dbReference>
<evidence type="ECO:0000256" key="3">
    <source>
        <dbReference type="ARBA" id="ARBA00022692"/>
    </source>
</evidence>
<evidence type="ECO:0000256" key="5">
    <source>
        <dbReference type="ARBA" id="ARBA00023136"/>
    </source>
</evidence>
<proteinExistence type="predicted"/>
<dbReference type="Proteomes" id="UP000184207">
    <property type="component" value="Unassembled WGS sequence"/>
</dbReference>
<evidence type="ECO:0000256" key="2">
    <source>
        <dbReference type="ARBA" id="ARBA00022475"/>
    </source>
</evidence>
<organism evidence="7 8">
    <name type="scientific">Fervidobacterium gondwanense DSM 13020</name>
    <dbReference type="NCBI Taxonomy" id="1121883"/>
    <lineage>
        <taxon>Bacteria</taxon>
        <taxon>Thermotogati</taxon>
        <taxon>Thermotogota</taxon>
        <taxon>Thermotogae</taxon>
        <taxon>Thermotogales</taxon>
        <taxon>Fervidobacteriaceae</taxon>
        <taxon>Fervidobacterium</taxon>
    </lineage>
</organism>
<evidence type="ECO:0000256" key="4">
    <source>
        <dbReference type="ARBA" id="ARBA00022989"/>
    </source>
</evidence>
<feature type="transmembrane region" description="Helical" evidence="6">
    <location>
        <begin position="288"/>
        <end position="306"/>
    </location>
</feature>
<feature type="transmembrane region" description="Helical" evidence="6">
    <location>
        <begin position="40"/>
        <end position="61"/>
    </location>
</feature>
<evidence type="ECO:0000256" key="6">
    <source>
        <dbReference type="SAM" id="Phobius"/>
    </source>
</evidence>
<name>A0A1M7SFM2_FERGO</name>
<feature type="transmembrane region" description="Helical" evidence="6">
    <location>
        <begin position="82"/>
        <end position="100"/>
    </location>
</feature>
<keyword evidence="3 6" id="KW-0812">Transmembrane</keyword>
<feature type="transmembrane region" description="Helical" evidence="6">
    <location>
        <begin position="349"/>
        <end position="373"/>
    </location>
</feature>
<feature type="transmembrane region" description="Helical" evidence="6">
    <location>
        <begin position="259"/>
        <end position="281"/>
    </location>
</feature>